<evidence type="ECO:0000256" key="2">
    <source>
        <dbReference type="ARBA" id="ARBA00022729"/>
    </source>
</evidence>
<sequence>MRFLWVLGTVIAVSLSACGTEPDLAAYAHLDQHYSVYIERDVRGVPHVLGERDTDVAFGFAYAQAEDNWELIEDSVLLYRGQRAAHVGSDAAVVDYLVAWLGIWDDIDRGYDSQLTAETRAYLEAFADGINFYAAKNPQQVNADIYPVTGKDIVAGNVLRHLLFYGFDAVVRELNGPERVRGVSSFAAPVAGVFRDGLPVGSNAFAISPLRSSDGATRLAINSHQPTTGPVAWYEAHLKSEEGTNVMGGLFPGSPSISVGFTATTGWAATVNKPDLTDVFVLDIDPEDSMRYRLDGKWHQLEVTDVAIRVKLWGPLFWTVHRPALRSVHGPVLQTEHGSYGLRYAGRGEIRQAEQWLQMNKARNLAEWRDAMRWHRFASFNFVFADSGGNIMFVHNSMTPRRVAGYDWRQYLPGDDSSLLWDKYLAFDDLPQVINPASGFVLSANQSPFQVSAPADNPRAENYQPEDGFPTRMTNRAVRGLELFAALPKLSAEDFSAIKHDKVYSRNSRAGKFIGAVLELAPGLEPPYEQARQLLAEWDYSADEDNRGAALGTCIIGAEWLAEQGGEPAPEPRAELIRCTDALLVATGRIDPRWGDINRHVRGAQSWPLGGGPDTLRAVYGRGLEQDGYHTNVAGDGLYYLVSWDSKGRQQVRGVHQYGSATLDENSPHYADQAADYANEVLHDPLFDDELRESQGVRRYRPGD</sequence>
<dbReference type="PIRSF" id="PIRSF001227">
    <property type="entry name" value="Pen_acylase"/>
    <property type="match status" value="1"/>
</dbReference>
<dbReference type="PANTHER" id="PTHR34218:SF3">
    <property type="entry name" value="ACYL-HOMOSERINE LACTONE ACYLASE PVDQ"/>
    <property type="match status" value="1"/>
</dbReference>
<dbReference type="InterPro" id="IPR043146">
    <property type="entry name" value="Penicillin_amidase_N_B-knob"/>
</dbReference>
<dbReference type="Gene3D" id="1.10.439.10">
    <property type="entry name" value="Penicillin Amidohydrolase, domain 1"/>
    <property type="match status" value="1"/>
</dbReference>
<feature type="signal peptide" evidence="6">
    <location>
        <begin position="1"/>
        <end position="19"/>
    </location>
</feature>
<feature type="region of interest" description="Disordered" evidence="5">
    <location>
        <begin position="451"/>
        <end position="471"/>
    </location>
</feature>
<dbReference type="CDD" id="cd01936">
    <property type="entry name" value="Ntn_CA"/>
    <property type="match status" value="1"/>
</dbReference>
<dbReference type="InterPro" id="IPR014395">
    <property type="entry name" value="Pen/GL7ACA/AHL_acylase"/>
</dbReference>
<proteinExistence type="inferred from homology"/>
<reference evidence="7" key="1">
    <citation type="submission" date="2019-02" db="EMBL/GenBank/DDBJ databases">
        <authorList>
            <person name="Li S.-H."/>
        </authorList>
    </citation>
    <scope>NUCLEOTIDE SEQUENCE</scope>
    <source>
        <strain evidence="7">IMCC14734</strain>
    </source>
</reference>
<keyword evidence="8" id="KW-1185">Reference proteome</keyword>
<evidence type="ECO:0000313" key="7">
    <source>
        <dbReference type="EMBL" id="MCX2980436.1"/>
    </source>
</evidence>
<dbReference type="Pfam" id="PF01804">
    <property type="entry name" value="Penicil_amidase"/>
    <property type="match status" value="1"/>
</dbReference>
<evidence type="ECO:0000256" key="3">
    <source>
        <dbReference type="ARBA" id="ARBA00022801"/>
    </source>
</evidence>
<keyword evidence="4" id="KW-0865">Zymogen</keyword>
<evidence type="ECO:0000256" key="4">
    <source>
        <dbReference type="ARBA" id="ARBA00023145"/>
    </source>
</evidence>
<organism evidence="7 8">
    <name type="scientific">Candidatus Litorirhabdus singularis</name>
    <dbReference type="NCBI Taxonomy" id="2518993"/>
    <lineage>
        <taxon>Bacteria</taxon>
        <taxon>Pseudomonadati</taxon>
        <taxon>Pseudomonadota</taxon>
        <taxon>Gammaproteobacteria</taxon>
        <taxon>Cellvibrionales</taxon>
        <taxon>Halieaceae</taxon>
        <taxon>Candidatus Litorirhabdus</taxon>
    </lineage>
</organism>
<evidence type="ECO:0000256" key="5">
    <source>
        <dbReference type="SAM" id="MobiDB-lite"/>
    </source>
</evidence>
<comment type="caution">
    <text evidence="7">The sequence shown here is derived from an EMBL/GenBank/DDBJ whole genome shotgun (WGS) entry which is preliminary data.</text>
</comment>
<dbReference type="Gene3D" id="2.30.120.10">
    <property type="match status" value="1"/>
</dbReference>
<feature type="chain" id="PRO_5045760447" evidence="6">
    <location>
        <begin position="20"/>
        <end position="704"/>
    </location>
</feature>
<dbReference type="RefSeq" id="WP_279244413.1">
    <property type="nucleotide sequence ID" value="NZ_SHNN01000001.1"/>
</dbReference>
<dbReference type="InterPro" id="IPR043147">
    <property type="entry name" value="Penicillin_amidase_A-knob"/>
</dbReference>
<evidence type="ECO:0000256" key="1">
    <source>
        <dbReference type="ARBA" id="ARBA00006586"/>
    </source>
</evidence>
<evidence type="ECO:0000256" key="6">
    <source>
        <dbReference type="SAM" id="SignalP"/>
    </source>
</evidence>
<evidence type="ECO:0000313" key="8">
    <source>
        <dbReference type="Proteomes" id="UP001143362"/>
    </source>
</evidence>
<dbReference type="Proteomes" id="UP001143362">
    <property type="component" value="Unassembled WGS sequence"/>
</dbReference>
<keyword evidence="3" id="KW-0378">Hydrolase</keyword>
<name>A0ABT3TDS4_9GAMM</name>
<dbReference type="InterPro" id="IPR002692">
    <property type="entry name" value="S45"/>
</dbReference>
<dbReference type="EMBL" id="SHNN01000001">
    <property type="protein sequence ID" value="MCX2980436.1"/>
    <property type="molecule type" value="Genomic_DNA"/>
</dbReference>
<accession>A0ABT3TDS4</accession>
<keyword evidence="2 6" id="KW-0732">Signal</keyword>
<dbReference type="PANTHER" id="PTHR34218">
    <property type="entry name" value="PEPTIDASE S45 PENICILLIN AMIDASE"/>
    <property type="match status" value="1"/>
</dbReference>
<dbReference type="InterPro" id="IPR023343">
    <property type="entry name" value="Penicillin_amidase_dom1"/>
</dbReference>
<dbReference type="Gene3D" id="3.60.20.10">
    <property type="entry name" value="Glutamine Phosphoribosylpyrophosphate, subunit 1, domain 1"/>
    <property type="match status" value="1"/>
</dbReference>
<dbReference type="Gene3D" id="1.10.1400.10">
    <property type="match status" value="1"/>
</dbReference>
<comment type="similarity">
    <text evidence="1">Belongs to the peptidase S45 family.</text>
</comment>
<dbReference type="PROSITE" id="PS51257">
    <property type="entry name" value="PROKAR_LIPOPROTEIN"/>
    <property type="match status" value="1"/>
</dbReference>
<protein>
    <submittedName>
        <fullName evidence="7">Acylase</fullName>
    </submittedName>
</protein>
<dbReference type="SUPFAM" id="SSF56235">
    <property type="entry name" value="N-terminal nucleophile aminohydrolases (Ntn hydrolases)"/>
    <property type="match status" value="1"/>
</dbReference>
<gene>
    <name evidence="7" type="ORF">EYC98_06060</name>
</gene>
<dbReference type="InterPro" id="IPR029055">
    <property type="entry name" value="Ntn_hydrolases_N"/>
</dbReference>